<accession>E1QRW4</accession>
<name>E1QRW4_VULDI</name>
<organism evidence="1 2">
    <name type="scientific">Vulcanisaeta distributa (strain DSM 14429 / JCM 11212 / NBRC 100878 / IC-017)</name>
    <dbReference type="NCBI Taxonomy" id="572478"/>
    <lineage>
        <taxon>Archaea</taxon>
        <taxon>Thermoproteota</taxon>
        <taxon>Thermoprotei</taxon>
        <taxon>Thermoproteales</taxon>
        <taxon>Thermoproteaceae</taxon>
        <taxon>Vulcanisaeta</taxon>
    </lineage>
</organism>
<dbReference type="EMBL" id="CP002100">
    <property type="protein sequence ID" value="ADN50681.1"/>
    <property type="molecule type" value="Genomic_DNA"/>
</dbReference>
<dbReference type="RefSeq" id="WP_013336406.1">
    <property type="nucleotide sequence ID" value="NC_014537.1"/>
</dbReference>
<dbReference type="OrthoDB" id="25611at2157"/>
<dbReference type="GeneID" id="9752227"/>
<reference evidence="2" key="2">
    <citation type="journal article" date="2010" name="Stand. Genomic Sci.">
        <title>Complete genome sequence of Vulcanisaeta distributa type strain (IC-017T).</title>
        <authorList>
            <person name="Mavromatis K."/>
            <person name="Sikorski J."/>
            <person name="Pabst E."/>
            <person name="Teshima H."/>
            <person name="Lapidus A."/>
            <person name="Lucas S."/>
            <person name="Nolan M."/>
            <person name="Glavina Del Rio T."/>
            <person name="Cheng J."/>
            <person name="Bruce D."/>
            <person name="Goodwin L."/>
            <person name="Pitluck S."/>
            <person name="Liolios K."/>
            <person name="Ivanova N."/>
            <person name="Mikhailova N."/>
            <person name="Pati A."/>
            <person name="Chen A."/>
            <person name="Palaniappan K."/>
            <person name="Land M."/>
            <person name="Hauser L."/>
            <person name="Chang Y."/>
            <person name="Jeffries C."/>
            <person name="Rohde M."/>
            <person name="Spring S."/>
            <person name="Goker M."/>
            <person name="Wirth R."/>
            <person name="Woyke T."/>
            <person name="Bristow J."/>
            <person name="Eisen J."/>
            <person name="Markowitz V."/>
            <person name="Hugenholtz P."/>
            <person name="Klenk H."/>
            <person name="Kyrpides N."/>
        </authorList>
    </citation>
    <scope>NUCLEOTIDE SEQUENCE [LARGE SCALE GENOMIC DNA]</scope>
    <source>
        <strain evidence="2">DSM 14429 / JCM 11212 / NBRC 100878 / IC-017</strain>
    </source>
</reference>
<dbReference type="Proteomes" id="UP000006681">
    <property type="component" value="Chromosome"/>
</dbReference>
<reference evidence="1 2" key="1">
    <citation type="journal article" date="2010" name="Stand. Genomic Sci.">
        <title>Complete genome sequence of Vulcanisaeta distributa type strain (IC-017).</title>
        <authorList>
            <person name="Mavromatis K."/>
            <person name="Sikorski J."/>
            <person name="Pabst E."/>
            <person name="Teshima H."/>
            <person name="Lapidus A."/>
            <person name="Lucas S."/>
            <person name="Nolan M."/>
            <person name="Glavina Del Rio T."/>
            <person name="Cheng J.F."/>
            <person name="Bruce D."/>
            <person name="Goodwin L."/>
            <person name="Pitluck S."/>
            <person name="Liolios K."/>
            <person name="Ivanova N."/>
            <person name="Mikhailova N."/>
            <person name="Pati A."/>
            <person name="Chen A."/>
            <person name="Palaniappan K."/>
            <person name="Land M."/>
            <person name="Hauser L."/>
            <person name="Chang Y.J."/>
            <person name="Jeffries C.D."/>
            <person name="Rohde M."/>
            <person name="Spring S."/>
            <person name="Goker M."/>
            <person name="Wirth R."/>
            <person name="Woyke T."/>
            <person name="Bristow J."/>
            <person name="Eisen J.A."/>
            <person name="Markowitz V."/>
            <person name="Hugenholtz P."/>
            <person name="Klenk H.P."/>
            <person name="Kyrpides N.C."/>
        </authorList>
    </citation>
    <scope>NUCLEOTIDE SEQUENCE [LARGE SCALE GENOMIC DNA]</scope>
    <source>
        <strain evidence="2">DSM 14429 / JCM 11212 / NBRC 100878 / IC-017</strain>
    </source>
</reference>
<dbReference type="AlphaFoldDB" id="E1QRW4"/>
<proteinExistence type="predicted"/>
<dbReference type="KEGG" id="vdi:Vdis_1295"/>
<gene>
    <name evidence="1" type="ordered locus">Vdis_1295</name>
</gene>
<protein>
    <submittedName>
        <fullName evidence="1">Uncharacterized protein</fullName>
    </submittedName>
</protein>
<evidence type="ECO:0000313" key="2">
    <source>
        <dbReference type="Proteomes" id="UP000006681"/>
    </source>
</evidence>
<dbReference type="eggNOG" id="arCOG05517">
    <property type="taxonomic scope" value="Archaea"/>
</dbReference>
<dbReference type="HOGENOM" id="CLU_157006_0_0_2"/>
<sequence>MSGVSFKAVGIRFDYLHAERLQLIPPQTQVAFNVNLVIGPNAIVRGDIVEIPFSLAASSNPSIVNISIRGALIIQGDPRQVEDIAKSVNSGKSPQIIQMMIGQYVFFEVNLLLKELGIPPAMPIAPLPQQQRQGEGTTMYA</sequence>
<keyword evidence="2" id="KW-1185">Reference proteome</keyword>
<evidence type="ECO:0000313" key="1">
    <source>
        <dbReference type="EMBL" id="ADN50681.1"/>
    </source>
</evidence>